<evidence type="ECO:0000259" key="7">
    <source>
        <dbReference type="PROSITE" id="PS50871"/>
    </source>
</evidence>
<organism evidence="8 9">
    <name type="scientific">Sinanodonta woodiana</name>
    <name type="common">Chinese pond mussel</name>
    <name type="synonym">Anodonta woodiana</name>
    <dbReference type="NCBI Taxonomy" id="1069815"/>
    <lineage>
        <taxon>Eukaryota</taxon>
        <taxon>Metazoa</taxon>
        <taxon>Spiralia</taxon>
        <taxon>Lophotrochozoa</taxon>
        <taxon>Mollusca</taxon>
        <taxon>Bivalvia</taxon>
        <taxon>Autobranchia</taxon>
        <taxon>Heteroconchia</taxon>
        <taxon>Palaeoheterodonta</taxon>
        <taxon>Unionida</taxon>
        <taxon>Unionoidea</taxon>
        <taxon>Unionidae</taxon>
        <taxon>Unioninae</taxon>
        <taxon>Sinanodonta</taxon>
    </lineage>
</organism>
<dbReference type="InterPro" id="IPR001073">
    <property type="entry name" value="C1q_dom"/>
</dbReference>
<feature type="chain" id="PRO_5044755859" description="C1q domain-containing protein" evidence="6">
    <location>
        <begin position="20"/>
        <end position="286"/>
    </location>
</feature>
<feature type="coiled-coil region" evidence="4">
    <location>
        <begin position="49"/>
        <end position="86"/>
    </location>
</feature>
<evidence type="ECO:0000256" key="5">
    <source>
        <dbReference type="SAM" id="MobiDB-lite"/>
    </source>
</evidence>
<evidence type="ECO:0000256" key="1">
    <source>
        <dbReference type="ARBA" id="ARBA00004613"/>
    </source>
</evidence>
<feature type="compositionally biased region" description="Polar residues" evidence="5">
    <location>
        <begin position="101"/>
        <end position="110"/>
    </location>
</feature>
<evidence type="ECO:0000256" key="4">
    <source>
        <dbReference type="SAM" id="Coils"/>
    </source>
</evidence>
<comment type="caution">
    <text evidence="8">The sequence shown here is derived from an EMBL/GenBank/DDBJ whole genome shotgun (WGS) entry which is preliminary data.</text>
</comment>
<dbReference type="PROSITE" id="PS50871">
    <property type="entry name" value="C1Q"/>
    <property type="match status" value="1"/>
</dbReference>
<evidence type="ECO:0000256" key="6">
    <source>
        <dbReference type="SAM" id="SignalP"/>
    </source>
</evidence>
<dbReference type="PANTHER" id="PTHR22923:SF116">
    <property type="entry name" value="C1Q DOMAIN-CONTAINING PROTEIN"/>
    <property type="match status" value="1"/>
</dbReference>
<keyword evidence="3 6" id="KW-0732">Signal</keyword>
<feature type="signal peptide" evidence="6">
    <location>
        <begin position="1"/>
        <end position="19"/>
    </location>
</feature>
<name>A0ABD3VM09_SINWO</name>
<dbReference type="PRINTS" id="PR00007">
    <property type="entry name" value="COMPLEMNTC1Q"/>
</dbReference>
<proteinExistence type="predicted"/>
<dbReference type="Gene3D" id="2.60.120.40">
    <property type="match status" value="1"/>
</dbReference>
<comment type="subcellular location">
    <subcellularLocation>
        <location evidence="1">Secreted</location>
    </subcellularLocation>
</comment>
<evidence type="ECO:0000313" key="9">
    <source>
        <dbReference type="Proteomes" id="UP001634394"/>
    </source>
</evidence>
<dbReference type="EMBL" id="JBJQND010000011">
    <property type="protein sequence ID" value="KAL3861577.1"/>
    <property type="molecule type" value="Genomic_DNA"/>
</dbReference>
<keyword evidence="4" id="KW-0175">Coiled coil</keyword>
<evidence type="ECO:0000256" key="3">
    <source>
        <dbReference type="ARBA" id="ARBA00022729"/>
    </source>
</evidence>
<dbReference type="PANTHER" id="PTHR22923">
    <property type="entry name" value="CEREBELLIN-RELATED"/>
    <property type="match status" value="1"/>
</dbReference>
<reference evidence="8 9" key="1">
    <citation type="submission" date="2024-11" db="EMBL/GenBank/DDBJ databases">
        <title>Chromosome-level genome assembly of the freshwater bivalve Anodonta woodiana.</title>
        <authorList>
            <person name="Chen X."/>
        </authorList>
    </citation>
    <scope>NUCLEOTIDE SEQUENCE [LARGE SCALE GENOMIC DNA]</scope>
    <source>
        <strain evidence="8">MN2024</strain>
        <tissue evidence="8">Gills</tissue>
    </source>
</reference>
<dbReference type="AlphaFoldDB" id="A0ABD3VM09"/>
<gene>
    <name evidence="8" type="ORF">ACJMK2_007603</name>
</gene>
<dbReference type="Proteomes" id="UP001634394">
    <property type="component" value="Unassembled WGS sequence"/>
</dbReference>
<evidence type="ECO:0000256" key="2">
    <source>
        <dbReference type="ARBA" id="ARBA00022525"/>
    </source>
</evidence>
<dbReference type="SMART" id="SM00110">
    <property type="entry name" value="C1Q"/>
    <property type="match status" value="1"/>
</dbReference>
<keyword evidence="2" id="KW-0964">Secreted</keyword>
<dbReference type="SUPFAM" id="SSF49842">
    <property type="entry name" value="TNF-like"/>
    <property type="match status" value="1"/>
</dbReference>
<dbReference type="Pfam" id="PF00386">
    <property type="entry name" value="C1q"/>
    <property type="match status" value="1"/>
</dbReference>
<feature type="region of interest" description="Disordered" evidence="5">
    <location>
        <begin position="91"/>
        <end position="116"/>
    </location>
</feature>
<feature type="domain" description="C1q" evidence="7">
    <location>
        <begin position="147"/>
        <end position="286"/>
    </location>
</feature>
<accession>A0ABD3VM09</accession>
<sequence>MAAFRMTLHAVFLITLCNANDEHDFVHVLARIKELEEGQTLCMQYVPMISDLQARLNQAESRLLELGDLDSKLQEANARIHDLEIKLKIDKPEADKDETSNELPKQSTTKSQEEVNDTPYVKDVDNTTHRIQSYRRGADARARSATPNTDRVAFSAYVNNGISNLGANHIIHFDTIIHNEGSGFDPLLGIFTCPVSGTYYFQTTILSMKEDFIDTSIVLDENWIAAVHSNAGGLLFGQGTNAAITHCAVGQRVWVRTVDDQEGTKNVYGNRYSTFIGHLLWVDHAR</sequence>
<dbReference type="InterPro" id="IPR050822">
    <property type="entry name" value="Cerebellin_Synaptic_Org"/>
</dbReference>
<protein>
    <recommendedName>
        <fullName evidence="7">C1q domain-containing protein</fullName>
    </recommendedName>
</protein>
<evidence type="ECO:0000313" key="8">
    <source>
        <dbReference type="EMBL" id="KAL3861577.1"/>
    </source>
</evidence>
<dbReference type="InterPro" id="IPR008983">
    <property type="entry name" value="Tumour_necrosis_fac-like_dom"/>
</dbReference>
<dbReference type="GO" id="GO:0005576">
    <property type="term" value="C:extracellular region"/>
    <property type="evidence" value="ECO:0007669"/>
    <property type="project" value="UniProtKB-SubCell"/>
</dbReference>
<keyword evidence="9" id="KW-1185">Reference proteome</keyword>